<feature type="compositionally biased region" description="Acidic residues" evidence="1">
    <location>
        <begin position="239"/>
        <end position="271"/>
    </location>
</feature>
<evidence type="ECO:0000256" key="1">
    <source>
        <dbReference type="SAM" id="MobiDB-lite"/>
    </source>
</evidence>
<evidence type="ECO:0000259" key="3">
    <source>
        <dbReference type="PROSITE" id="PS51061"/>
    </source>
</evidence>
<dbReference type="InterPro" id="IPR036867">
    <property type="entry name" value="R3H_dom_sf"/>
</dbReference>
<reference evidence="4" key="1">
    <citation type="journal article" date="2023" name="Nat. Commun.">
        <title>Diploid and tetraploid genomes of Acorus and the evolution of monocots.</title>
        <authorList>
            <person name="Ma L."/>
            <person name="Liu K.W."/>
            <person name="Li Z."/>
            <person name="Hsiao Y.Y."/>
            <person name="Qi Y."/>
            <person name="Fu T."/>
            <person name="Tang G.D."/>
            <person name="Zhang D."/>
            <person name="Sun W.H."/>
            <person name="Liu D.K."/>
            <person name="Li Y."/>
            <person name="Chen G.Z."/>
            <person name="Liu X.D."/>
            <person name="Liao X.Y."/>
            <person name="Jiang Y.T."/>
            <person name="Yu X."/>
            <person name="Hao Y."/>
            <person name="Huang J."/>
            <person name="Zhao X.W."/>
            <person name="Ke S."/>
            <person name="Chen Y.Y."/>
            <person name="Wu W.L."/>
            <person name="Hsu J.L."/>
            <person name="Lin Y.F."/>
            <person name="Huang M.D."/>
            <person name="Li C.Y."/>
            <person name="Huang L."/>
            <person name="Wang Z.W."/>
            <person name="Zhao X."/>
            <person name="Zhong W.Y."/>
            <person name="Peng D.H."/>
            <person name="Ahmad S."/>
            <person name="Lan S."/>
            <person name="Zhang J.S."/>
            <person name="Tsai W.C."/>
            <person name="Van de Peer Y."/>
            <person name="Liu Z.J."/>
        </authorList>
    </citation>
    <scope>NUCLEOTIDE SEQUENCE</scope>
    <source>
        <strain evidence="4">CP</strain>
    </source>
</reference>
<sequence>MGGGKRRPRRNPDNSRRGGGRALFVAGGNLTDWSFDSPPPPSSNRRLSAPPTKKSPLDPHLATIAGNPSNKKPIKFKSPASKQSSSNAFAYRYPTVDFQESLKSKSNLEADLNEGPVVLESKVVAFVDTKPCLDPSEDAPVVYTSDWAIGDASITHRGLGFDEEEEEEEVEEKLGLDSNPAEEEIEEAESEVVPRKRNEGFLSIGGLKLYTEDLDDSEEESEELSDGESSDSKGSCESSDSECSDDEDEDEDSSSDDDSEIDEDVAEDYLEGIEGGLEMLKMEWSKSLNLDDEIGFPKKGSGGKLGGAALMNASKEYGMKKPSSRKKGKMKTGVDFGMLDFDDLMFVKDPRTASGRKKKHQSQLSRSWPSEARKNKQYQNLPGEKKKYRKGMIAVKRRERMLRRGVDLDQINSKLREIVLDEVDMFSFLPMHSRDCSQVRRLASIYRLRSDFQGSGKKRFVTVTRTRETGMPSSSDKLRLEKLLGEDDSDFVVNQLTKSKVQLQGRSGSKTGANASRVRREIQQSAPSRLRTRAGKPATTYYDRPVSFVSSGTMMQVDSLVESNGETPDEKGADTCDTSSSNVGVSLSSLNIGTFEMHTKGFGSKMMAKMGFVEGSGLGKDGQGMVTPIEAIKRPKSLGLGVEFSGVSNAVEPVDAQPKRLADFEKHTKGFGSKLMAKMGFIPGTGLGRDAQGMVKPLTAVRLPKSRGLGAK</sequence>
<feature type="compositionally biased region" description="Acidic residues" evidence="1">
    <location>
        <begin position="161"/>
        <end position="171"/>
    </location>
</feature>
<evidence type="ECO:0000313" key="5">
    <source>
        <dbReference type="Proteomes" id="UP001180020"/>
    </source>
</evidence>
<keyword evidence="5" id="KW-1185">Reference proteome</keyword>
<comment type="caution">
    <text evidence="4">The sequence shown here is derived from an EMBL/GenBank/DDBJ whole genome shotgun (WGS) entry which is preliminary data.</text>
</comment>
<dbReference type="Pfam" id="PF01585">
    <property type="entry name" value="G-patch"/>
    <property type="match status" value="2"/>
</dbReference>
<name>A0AAV9CJ12_ACOCL</name>
<dbReference type="CDD" id="cd02646">
    <property type="entry name" value="R3H_G-patch"/>
    <property type="match status" value="1"/>
</dbReference>
<feature type="domain" description="G-patch" evidence="2">
    <location>
        <begin position="668"/>
        <end position="712"/>
    </location>
</feature>
<reference evidence="4" key="2">
    <citation type="submission" date="2023-06" db="EMBL/GenBank/DDBJ databases">
        <authorList>
            <person name="Ma L."/>
            <person name="Liu K.-W."/>
            <person name="Li Z."/>
            <person name="Hsiao Y.-Y."/>
            <person name="Qi Y."/>
            <person name="Fu T."/>
            <person name="Tang G."/>
            <person name="Zhang D."/>
            <person name="Sun W.-H."/>
            <person name="Liu D.-K."/>
            <person name="Li Y."/>
            <person name="Chen G.-Z."/>
            <person name="Liu X.-D."/>
            <person name="Liao X.-Y."/>
            <person name="Jiang Y.-T."/>
            <person name="Yu X."/>
            <person name="Hao Y."/>
            <person name="Huang J."/>
            <person name="Zhao X.-W."/>
            <person name="Ke S."/>
            <person name="Chen Y.-Y."/>
            <person name="Wu W.-L."/>
            <person name="Hsu J.-L."/>
            <person name="Lin Y.-F."/>
            <person name="Huang M.-D."/>
            <person name="Li C.-Y."/>
            <person name="Huang L."/>
            <person name="Wang Z.-W."/>
            <person name="Zhao X."/>
            <person name="Zhong W.-Y."/>
            <person name="Peng D.-H."/>
            <person name="Ahmad S."/>
            <person name="Lan S."/>
            <person name="Zhang J.-S."/>
            <person name="Tsai W.-C."/>
            <person name="Van De Peer Y."/>
            <person name="Liu Z.-J."/>
        </authorList>
    </citation>
    <scope>NUCLEOTIDE SEQUENCE</scope>
    <source>
        <strain evidence="4">CP</strain>
        <tissue evidence="4">Leaves</tissue>
    </source>
</reference>
<dbReference type="Gene3D" id="3.30.1370.50">
    <property type="entry name" value="R3H-like domain"/>
    <property type="match status" value="1"/>
</dbReference>
<dbReference type="Pfam" id="PF01424">
    <property type="entry name" value="R3H"/>
    <property type="match status" value="1"/>
</dbReference>
<dbReference type="InterPro" id="IPR034082">
    <property type="entry name" value="R3H_G-patch"/>
</dbReference>
<dbReference type="PROSITE" id="PS51061">
    <property type="entry name" value="R3H"/>
    <property type="match status" value="1"/>
</dbReference>
<feature type="domain" description="R3H" evidence="3">
    <location>
        <begin position="402"/>
        <end position="467"/>
    </location>
</feature>
<dbReference type="Proteomes" id="UP001180020">
    <property type="component" value="Unassembled WGS sequence"/>
</dbReference>
<dbReference type="PANTHER" id="PTHR47423">
    <property type="entry name" value="G-PATCH DOMAIN CONTAINING PROTEIN"/>
    <property type="match status" value="1"/>
</dbReference>
<feature type="compositionally biased region" description="Acidic residues" evidence="1">
    <location>
        <begin position="212"/>
        <end position="229"/>
    </location>
</feature>
<feature type="region of interest" description="Disordered" evidence="1">
    <location>
        <begin position="352"/>
        <end position="382"/>
    </location>
</feature>
<gene>
    <name evidence="4" type="ORF">QJS10_CPB19g00645</name>
</gene>
<proteinExistence type="predicted"/>
<accession>A0AAV9CJ12</accession>
<dbReference type="InterPro" id="IPR001374">
    <property type="entry name" value="R3H_dom"/>
</dbReference>
<evidence type="ECO:0000313" key="4">
    <source>
        <dbReference type="EMBL" id="KAK1288665.1"/>
    </source>
</evidence>
<protein>
    <submittedName>
        <fullName evidence="4">Zinc finger CCCH domain-containing protein 18</fullName>
    </submittedName>
</protein>
<dbReference type="InterPro" id="IPR000467">
    <property type="entry name" value="G_patch_dom"/>
</dbReference>
<organism evidence="4 5">
    <name type="scientific">Acorus calamus</name>
    <name type="common">Sweet flag</name>
    <dbReference type="NCBI Taxonomy" id="4465"/>
    <lineage>
        <taxon>Eukaryota</taxon>
        <taxon>Viridiplantae</taxon>
        <taxon>Streptophyta</taxon>
        <taxon>Embryophyta</taxon>
        <taxon>Tracheophyta</taxon>
        <taxon>Spermatophyta</taxon>
        <taxon>Magnoliopsida</taxon>
        <taxon>Liliopsida</taxon>
        <taxon>Acoraceae</taxon>
        <taxon>Acorus</taxon>
    </lineage>
</organism>
<dbReference type="SMART" id="SM00443">
    <property type="entry name" value="G_patch"/>
    <property type="match status" value="2"/>
</dbReference>
<feature type="compositionally biased region" description="Acidic residues" evidence="1">
    <location>
        <begin position="180"/>
        <end position="190"/>
    </location>
</feature>
<dbReference type="GO" id="GO:0003676">
    <property type="term" value="F:nucleic acid binding"/>
    <property type="evidence" value="ECO:0007669"/>
    <property type="project" value="UniProtKB-UniRule"/>
</dbReference>
<dbReference type="PROSITE" id="PS50174">
    <property type="entry name" value="G_PATCH"/>
    <property type="match status" value="2"/>
</dbReference>
<dbReference type="EMBL" id="JAUJYO010000019">
    <property type="protein sequence ID" value="KAK1288665.1"/>
    <property type="molecule type" value="Genomic_DNA"/>
</dbReference>
<dbReference type="PANTHER" id="PTHR47423:SF2">
    <property type="entry name" value="PROTEIN SQS1"/>
    <property type="match status" value="1"/>
</dbReference>
<feature type="region of interest" description="Disordered" evidence="1">
    <location>
        <begin position="1"/>
        <end position="84"/>
    </location>
</feature>
<feature type="domain" description="G-patch" evidence="2">
    <location>
        <begin position="599"/>
        <end position="645"/>
    </location>
</feature>
<dbReference type="AlphaFoldDB" id="A0AAV9CJ12"/>
<feature type="region of interest" description="Disordered" evidence="1">
    <location>
        <begin position="158"/>
        <end position="273"/>
    </location>
</feature>
<evidence type="ECO:0000259" key="2">
    <source>
        <dbReference type="PROSITE" id="PS50174"/>
    </source>
</evidence>